<dbReference type="InterPro" id="IPR003719">
    <property type="entry name" value="Phenazine_PhzF-like"/>
</dbReference>
<organism evidence="3 4">
    <name type="scientific">Streptoalloteichus tenebrarius (strain ATCC 17920 / DSM 40477 / JCM 4838 / CBS 697.72 / NBRC 16177 / NCIMB 11028 / NRRL B-12390 / A12253. 1 / ISP 5477)</name>
    <name type="common">Streptomyces tenebrarius</name>
    <dbReference type="NCBI Taxonomy" id="1933"/>
    <lineage>
        <taxon>Bacteria</taxon>
        <taxon>Bacillati</taxon>
        <taxon>Actinomycetota</taxon>
        <taxon>Actinomycetes</taxon>
        <taxon>Pseudonocardiales</taxon>
        <taxon>Pseudonocardiaceae</taxon>
        <taxon>Streptoalloteichus</taxon>
    </lineage>
</organism>
<dbReference type="Proteomes" id="UP001205311">
    <property type="component" value="Unassembled WGS sequence"/>
</dbReference>
<protein>
    <submittedName>
        <fullName evidence="3">Phenazine biosynthesis protein PhzF family</fullName>
    </submittedName>
</protein>
<dbReference type="EMBL" id="JAMTCP010000026">
    <property type="protein sequence ID" value="MCP2260373.1"/>
    <property type="molecule type" value="Genomic_DNA"/>
</dbReference>
<keyword evidence="4" id="KW-1185">Reference proteome</keyword>
<evidence type="ECO:0000313" key="3">
    <source>
        <dbReference type="EMBL" id="MCP2260373.1"/>
    </source>
</evidence>
<dbReference type="RefSeq" id="WP_253671228.1">
    <property type="nucleotide sequence ID" value="NZ_JAMTCP010000026.1"/>
</dbReference>
<dbReference type="PANTHER" id="PTHR13774">
    <property type="entry name" value="PHENAZINE BIOSYNTHESIS PROTEIN"/>
    <property type="match status" value="1"/>
</dbReference>
<dbReference type="Gene3D" id="3.10.310.10">
    <property type="entry name" value="Diaminopimelate Epimerase, Chain A, domain 1"/>
    <property type="match status" value="2"/>
</dbReference>
<gene>
    <name evidence="3" type="ORF">LX15_004087</name>
</gene>
<dbReference type="PANTHER" id="PTHR13774:SF17">
    <property type="entry name" value="PHENAZINE BIOSYNTHESIS-LIKE DOMAIN-CONTAINING PROTEIN"/>
    <property type="match status" value="1"/>
</dbReference>
<evidence type="ECO:0000256" key="2">
    <source>
        <dbReference type="ARBA" id="ARBA00023235"/>
    </source>
</evidence>
<sequence length="260" mass="27285">MTVEVHVVDAFTERAFAGNPAGVVLLTEPRDAEWMQAVAAELKHAETAFVEVGRSVDGALPLRWFTPTHEVDLCGHATLATAHVLGGTRRFATASGELVCSAVGDGWIEMDFPADPPAPAEGGPDLLAALPGVTVRSVWRGRFDVLVEAASAAEVRALRPALDRVAAIDARGVIVTAPGDGAGTDFVSRCFYPAYGVPEDPVTGSAHCTLASWWSERLGRTTLVGEQASPRGGVVRLTVRGDRVGLAGRAVSVLRGELLV</sequence>
<dbReference type="NCBIfam" id="TIGR00654">
    <property type="entry name" value="PhzF_family"/>
    <property type="match status" value="1"/>
</dbReference>
<evidence type="ECO:0000313" key="4">
    <source>
        <dbReference type="Proteomes" id="UP001205311"/>
    </source>
</evidence>
<reference evidence="3 4" key="1">
    <citation type="submission" date="2022-06" db="EMBL/GenBank/DDBJ databases">
        <title>Genomic Encyclopedia of Archaeal and Bacterial Type Strains, Phase II (KMG-II): from individual species to whole genera.</title>
        <authorList>
            <person name="Goeker M."/>
        </authorList>
    </citation>
    <scope>NUCLEOTIDE SEQUENCE [LARGE SCALE GENOMIC DNA]</scope>
    <source>
        <strain evidence="3 4">DSM 40477</strain>
    </source>
</reference>
<proteinExistence type="inferred from homology"/>
<comment type="similarity">
    <text evidence="1">Belongs to the PhzF family.</text>
</comment>
<evidence type="ECO:0000256" key="1">
    <source>
        <dbReference type="ARBA" id="ARBA00008270"/>
    </source>
</evidence>
<accession>A0ABT1HXX5</accession>
<keyword evidence="2" id="KW-0413">Isomerase</keyword>
<name>A0ABT1HXX5_STRSD</name>
<dbReference type="PIRSF" id="PIRSF016184">
    <property type="entry name" value="PhzC_PhzF"/>
    <property type="match status" value="1"/>
</dbReference>
<dbReference type="Pfam" id="PF02567">
    <property type="entry name" value="PhzC-PhzF"/>
    <property type="match status" value="1"/>
</dbReference>
<comment type="caution">
    <text evidence="3">The sequence shown here is derived from an EMBL/GenBank/DDBJ whole genome shotgun (WGS) entry which is preliminary data.</text>
</comment>
<dbReference type="SUPFAM" id="SSF54506">
    <property type="entry name" value="Diaminopimelate epimerase-like"/>
    <property type="match status" value="1"/>
</dbReference>